<proteinExistence type="predicted"/>
<evidence type="ECO:0000313" key="2">
    <source>
        <dbReference type="Proteomes" id="UP000789920"/>
    </source>
</evidence>
<sequence>GDYVIIPHVDRETIDRTEENQEPKQEKDSDIETKKRKEKHEWELQLGLRVYSKCAGIKLEGLPGEFPKKKDKKDEKAEEKDPEVDTKVINPKDIMN</sequence>
<feature type="non-terminal residue" evidence="1">
    <location>
        <position position="1"/>
    </location>
</feature>
<gene>
    <name evidence="1" type="ORF">RPERSI_LOCUS36775</name>
</gene>
<dbReference type="EMBL" id="CAJVQC010178575">
    <property type="protein sequence ID" value="CAG8851865.1"/>
    <property type="molecule type" value="Genomic_DNA"/>
</dbReference>
<organism evidence="1 2">
    <name type="scientific">Racocetra persica</name>
    <dbReference type="NCBI Taxonomy" id="160502"/>
    <lineage>
        <taxon>Eukaryota</taxon>
        <taxon>Fungi</taxon>
        <taxon>Fungi incertae sedis</taxon>
        <taxon>Mucoromycota</taxon>
        <taxon>Glomeromycotina</taxon>
        <taxon>Glomeromycetes</taxon>
        <taxon>Diversisporales</taxon>
        <taxon>Gigasporaceae</taxon>
        <taxon>Racocetra</taxon>
    </lineage>
</organism>
<dbReference type="Proteomes" id="UP000789920">
    <property type="component" value="Unassembled WGS sequence"/>
</dbReference>
<reference evidence="1" key="1">
    <citation type="submission" date="2021-06" db="EMBL/GenBank/DDBJ databases">
        <authorList>
            <person name="Kallberg Y."/>
            <person name="Tangrot J."/>
            <person name="Rosling A."/>
        </authorList>
    </citation>
    <scope>NUCLEOTIDE SEQUENCE</scope>
    <source>
        <strain evidence="1">MA461A</strain>
    </source>
</reference>
<comment type="caution">
    <text evidence="1">The sequence shown here is derived from an EMBL/GenBank/DDBJ whole genome shotgun (WGS) entry which is preliminary data.</text>
</comment>
<protein>
    <submittedName>
        <fullName evidence="1">29264_t:CDS:1</fullName>
    </submittedName>
</protein>
<name>A0ACA9SZB4_9GLOM</name>
<keyword evidence="2" id="KW-1185">Reference proteome</keyword>
<evidence type="ECO:0000313" key="1">
    <source>
        <dbReference type="EMBL" id="CAG8851865.1"/>
    </source>
</evidence>
<accession>A0ACA9SZB4</accession>